<dbReference type="Proteomes" id="UP000229893">
    <property type="component" value="Unassembled WGS sequence"/>
</dbReference>
<dbReference type="InterPro" id="IPR005835">
    <property type="entry name" value="NTP_transferase_dom"/>
</dbReference>
<dbReference type="GO" id="GO:0016779">
    <property type="term" value="F:nucleotidyltransferase activity"/>
    <property type="evidence" value="ECO:0007669"/>
    <property type="project" value="UniProtKB-KW"/>
</dbReference>
<feature type="domain" description="Nucleotidyl transferase" evidence="3">
    <location>
        <begin position="3"/>
        <end position="119"/>
    </location>
</feature>
<evidence type="ECO:0000313" key="4">
    <source>
        <dbReference type="EMBL" id="PIR05245.1"/>
    </source>
</evidence>
<name>A0A2H0NAT0_9BACT</name>
<evidence type="ECO:0000259" key="3">
    <source>
        <dbReference type="Pfam" id="PF00483"/>
    </source>
</evidence>
<dbReference type="Pfam" id="PF00483">
    <property type="entry name" value="NTP_transferase"/>
    <property type="match status" value="1"/>
</dbReference>
<keyword evidence="2" id="KW-0548">Nucleotidyltransferase</keyword>
<gene>
    <name evidence="4" type="ORF">COV57_00170</name>
</gene>
<organism evidence="4 5">
    <name type="scientific">Candidatus Liptonbacteria bacterium CG11_big_fil_rev_8_21_14_0_20_35_14</name>
    <dbReference type="NCBI Taxonomy" id="1974634"/>
    <lineage>
        <taxon>Bacteria</taxon>
        <taxon>Candidatus Liptoniibacteriota</taxon>
    </lineage>
</organism>
<dbReference type="SUPFAM" id="SSF53448">
    <property type="entry name" value="Nucleotide-diphospho-sugar transferases"/>
    <property type="match status" value="1"/>
</dbReference>
<comment type="caution">
    <text evidence="4">The sequence shown here is derived from an EMBL/GenBank/DDBJ whole genome shotgun (WGS) entry which is preliminary data.</text>
</comment>
<dbReference type="PANTHER" id="PTHR43584">
    <property type="entry name" value="NUCLEOTIDYL TRANSFERASE"/>
    <property type="match status" value="1"/>
</dbReference>
<dbReference type="AlphaFoldDB" id="A0A2H0NAT0"/>
<protein>
    <recommendedName>
        <fullName evidence="3">Nucleotidyl transferase domain-containing protein</fullName>
    </recommendedName>
</protein>
<sequence>MQAIILAAGQGSRMKELIQNTPKCLLKVNKKPIIYYVLESIPREIEEIIILINNQTGGKIRKEIENKFPNKNIKYIESKKYNGTAGALWEAKPYIKNEFIVLNGDDIIPKSEIKSLIKNNLAFSVSKTVAPNDKYLEIITKNDYIKEMRRINKNKIDEPINIATGTYKLDKRIFKYKPVTIKDGKELGLPQTIIKMAQKHKIKAHYIKNWISINTKEELDKANLILNSNK</sequence>
<dbReference type="Gene3D" id="3.90.550.10">
    <property type="entry name" value="Spore Coat Polysaccharide Biosynthesis Protein SpsA, Chain A"/>
    <property type="match status" value="1"/>
</dbReference>
<evidence type="ECO:0000256" key="1">
    <source>
        <dbReference type="ARBA" id="ARBA00022679"/>
    </source>
</evidence>
<evidence type="ECO:0000313" key="5">
    <source>
        <dbReference type="Proteomes" id="UP000229893"/>
    </source>
</evidence>
<dbReference type="EMBL" id="PCWO01000002">
    <property type="protein sequence ID" value="PIR05245.1"/>
    <property type="molecule type" value="Genomic_DNA"/>
</dbReference>
<dbReference type="InterPro" id="IPR029044">
    <property type="entry name" value="Nucleotide-diphossugar_trans"/>
</dbReference>
<proteinExistence type="predicted"/>
<evidence type="ECO:0000256" key="2">
    <source>
        <dbReference type="ARBA" id="ARBA00022695"/>
    </source>
</evidence>
<reference evidence="4 5" key="1">
    <citation type="submission" date="2017-09" db="EMBL/GenBank/DDBJ databases">
        <title>Depth-based differentiation of microbial function through sediment-hosted aquifers and enrichment of novel symbionts in the deep terrestrial subsurface.</title>
        <authorList>
            <person name="Probst A.J."/>
            <person name="Ladd B."/>
            <person name="Jarett J.K."/>
            <person name="Geller-Mcgrath D.E."/>
            <person name="Sieber C.M."/>
            <person name="Emerson J.B."/>
            <person name="Anantharaman K."/>
            <person name="Thomas B.C."/>
            <person name="Malmstrom R."/>
            <person name="Stieglmeier M."/>
            <person name="Klingl A."/>
            <person name="Woyke T."/>
            <person name="Ryan C.M."/>
            <person name="Banfield J.F."/>
        </authorList>
    </citation>
    <scope>NUCLEOTIDE SEQUENCE [LARGE SCALE GENOMIC DNA]</scope>
    <source>
        <strain evidence="4">CG11_big_fil_rev_8_21_14_0_20_35_14</strain>
    </source>
</reference>
<keyword evidence="1" id="KW-0808">Transferase</keyword>
<accession>A0A2H0NAT0</accession>
<dbReference type="InterPro" id="IPR050065">
    <property type="entry name" value="GlmU-like"/>
</dbReference>
<dbReference type="PANTHER" id="PTHR43584:SF8">
    <property type="entry name" value="N-ACETYLMURAMATE ALPHA-1-PHOSPHATE URIDYLYLTRANSFERASE"/>
    <property type="match status" value="1"/>
</dbReference>